<dbReference type="InterPro" id="IPR036453">
    <property type="entry name" value="GluRdtase_dimer_dom_sf"/>
</dbReference>
<dbReference type="GO" id="GO:0008883">
    <property type="term" value="F:glutamyl-tRNA reductase activity"/>
    <property type="evidence" value="ECO:0007669"/>
    <property type="project" value="InterPro"/>
</dbReference>
<gene>
    <name evidence="1" type="ORF">DWX31_11030</name>
</gene>
<comment type="caution">
    <text evidence="1">The sequence shown here is derived from an EMBL/GenBank/DDBJ whole genome shotgun (WGS) entry which is preliminary data.</text>
</comment>
<sequence>MNEDEKELLDMIISERIDTLLRQMKHTEKTEAVSQLISQAEAIMRKLSHEEWVILDRYMNGMTDRLADEGTCLYSAGFIDGIRVLKLINSL</sequence>
<dbReference type="AlphaFoldDB" id="A0A3E3DN85"/>
<reference evidence="1 2" key="1">
    <citation type="submission" date="2018-08" db="EMBL/GenBank/DDBJ databases">
        <title>A genome reference for cultivated species of the human gut microbiota.</title>
        <authorList>
            <person name="Zou Y."/>
            <person name="Xue W."/>
            <person name="Luo G."/>
        </authorList>
    </citation>
    <scope>NUCLEOTIDE SEQUENCE [LARGE SCALE GENOMIC DNA]</scope>
    <source>
        <strain evidence="1 2">AF19-13AC</strain>
    </source>
</reference>
<evidence type="ECO:0000313" key="1">
    <source>
        <dbReference type="EMBL" id="RGD70771.1"/>
    </source>
</evidence>
<organism evidence="1 2">
    <name type="scientific">Hungatella hathewayi</name>
    <dbReference type="NCBI Taxonomy" id="154046"/>
    <lineage>
        <taxon>Bacteria</taxon>
        <taxon>Bacillati</taxon>
        <taxon>Bacillota</taxon>
        <taxon>Clostridia</taxon>
        <taxon>Lachnospirales</taxon>
        <taxon>Lachnospiraceae</taxon>
        <taxon>Hungatella</taxon>
    </lineage>
</organism>
<name>A0A3E3DN85_9FIRM</name>
<proteinExistence type="predicted"/>
<protein>
    <submittedName>
        <fullName evidence="1">Uncharacterized protein</fullName>
    </submittedName>
</protein>
<accession>A0A3E3DN85</accession>
<evidence type="ECO:0000313" key="2">
    <source>
        <dbReference type="Proteomes" id="UP000261023"/>
    </source>
</evidence>
<dbReference type="EMBL" id="QTJW01000006">
    <property type="protein sequence ID" value="RGD70771.1"/>
    <property type="molecule type" value="Genomic_DNA"/>
</dbReference>
<dbReference type="OrthoDB" id="1911038at2"/>
<dbReference type="SUPFAM" id="SSF69075">
    <property type="entry name" value="Glutamyl tRNA-reductase dimerization domain"/>
    <property type="match status" value="1"/>
</dbReference>
<dbReference type="Proteomes" id="UP000261023">
    <property type="component" value="Unassembled WGS sequence"/>
</dbReference>
<dbReference type="RefSeq" id="WP_002603626.1">
    <property type="nucleotide sequence ID" value="NZ_QTJW01000006.1"/>
</dbReference>
<dbReference type="GO" id="GO:0033014">
    <property type="term" value="P:tetrapyrrole biosynthetic process"/>
    <property type="evidence" value="ECO:0007669"/>
    <property type="project" value="InterPro"/>
</dbReference>
<dbReference type="GO" id="GO:0050661">
    <property type="term" value="F:NADP binding"/>
    <property type="evidence" value="ECO:0007669"/>
    <property type="project" value="InterPro"/>
</dbReference>